<gene>
    <name evidence="1" type="ORF">MGMO_125c00090</name>
</gene>
<dbReference type="AlphaFoldDB" id="V5BA49"/>
<evidence type="ECO:0000313" key="2">
    <source>
        <dbReference type="Proteomes" id="UP000017842"/>
    </source>
</evidence>
<reference evidence="1 2" key="1">
    <citation type="journal article" date="2013" name="Genome Announc.">
        <title>Draft Genome Sequence of the Methanotrophic Gammaproteobacterium Methyloglobulus morosus DSM 22980 Strain KoM1.</title>
        <authorList>
            <person name="Poehlein A."/>
            <person name="Deutzmann J.S."/>
            <person name="Daniel R."/>
            <person name="Simeonova D.D."/>
        </authorList>
    </citation>
    <scope>NUCLEOTIDE SEQUENCE [LARGE SCALE GENOMIC DNA]</scope>
    <source>
        <strain evidence="1 2">KoM1</strain>
    </source>
</reference>
<organism evidence="1 2">
    <name type="scientific">Methyloglobulus morosus KoM1</name>
    <dbReference type="NCBI Taxonomy" id="1116472"/>
    <lineage>
        <taxon>Bacteria</taxon>
        <taxon>Pseudomonadati</taxon>
        <taxon>Pseudomonadota</taxon>
        <taxon>Gammaproteobacteria</taxon>
        <taxon>Methylococcales</taxon>
        <taxon>Methylococcaceae</taxon>
        <taxon>Methyloglobulus</taxon>
    </lineage>
</organism>
<dbReference type="Proteomes" id="UP000017842">
    <property type="component" value="Unassembled WGS sequence"/>
</dbReference>
<comment type="caution">
    <text evidence="1">The sequence shown here is derived from an EMBL/GenBank/DDBJ whole genome shotgun (WGS) entry which is preliminary data.</text>
</comment>
<keyword evidence="2" id="KW-1185">Reference proteome</keyword>
<accession>V5BA49</accession>
<dbReference type="EMBL" id="AYLO01000117">
    <property type="protein sequence ID" value="ESS70135.1"/>
    <property type="molecule type" value="Genomic_DNA"/>
</dbReference>
<sequence length="44" mass="5229">MNEVQNHHGEINQRVRNSLNNLIITHYLEIRFPQRLTSHPHPAC</sequence>
<evidence type="ECO:0000313" key="1">
    <source>
        <dbReference type="EMBL" id="ESS70135.1"/>
    </source>
</evidence>
<name>V5BA49_9GAMM</name>
<proteinExistence type="predicted"/>
<protein>
    <submittedName>
        <fullName evidence="1">Uncharacterized protein</fullName>
    </submittedName>
</protein>